<dbReference type="NCBIfam" id="TIGR01030">
    <property type="entry name" value="rpmH_bact"/>
    <property type="match status" value="1"/>
</dbReference>
<proteinExistence type="inferred from homology"/>
<reference evidence="6" key="1">
    <citation type="submission" date="2018-06" db="EMBL/GenBank/DDBJ databases">
        <authorList>
            <person name="Guldener U."/>
        </authorList>
    </citation>
    <scope>NUCLEOTIDE SEQUENCE [LARGE SCALE GENOMIC DNA]</scope>
    <source>
        <strain evidence="6">UTAD17</strain>
    </source>
</reference>
<evidence type="ECO:0000256" key="2">
    <source>
        <dbReference type="ARBA" id="ARBA00022980"/>
    </source>
</evidence>
<dbReference type="AlphaFoldDB" id="A0A376BAE0"/>
<accession>A0A376BAE0</accession>
<keyword evidence="3" id="KW-0687">Ribonucleoprotein</keyword>
<evidence type="ECO:0000313" key="6">
    <source>
        <dbReference type="Proteomes" id="UP000262825"/>
    </source>
</evidence>
<dbReference type="PANTHER" id="PTHR14503:SF4">
    <property type="entry name" value="LARGE RIBOSOMAL SUBUNIT PROTEIN BL34M"/>
    <property type="match status" value="1"/>
</dbReference>
<comment type="similarity">
    <text evidence="1">Belongs to the bacterial ribosomal protein bL34 family.</text>
</comment>
<dbReference type="GO" id="GO:0006412">
    <property type="term" value="P:translation"/>
    <property type="evidence" value="ECO:0007669"/>
    <property type="project" value="InterPro"/>
</dbReference>
<dbReference type="Proteomes" id="UP000262825">
    <property type="component" value="Unassembled WGS sequence"/>
</dbReference>
<evidence type="ECO:0000256" key="4">
    <source>
        <dbReference type="ARBA" id="ARBA00035274"/>
    </source>
</evidence>
<organism evidence="5 6">
    <name type="scientific">Saccharomycodes ludwigii</name>
    <dbReference type="NCBI Taxonomy" id="36035"/>
    <lineage>
        <taxon>Eukaryota</taxon>
        <taxon>Fungi</taxon>
        <taxon>Dikarya</taxon>
        <taxon>Ascomycota</taxon>
        <taxon>Saccharomycotina</taxon>
        <taxon>Saccharomycetes</taxon>
        <taxon>Saccharomycodales</taxon>
        <taxon>Saccharomycodaceae</taxon>
        <taxon>Saccharomycodes</taxon>
    </lineage>
</organism>
<protein>
    <recommendedName>
        <fullName evidence="4">Large ribosomal subunit protein bL34m</fullName>
    </recommendedName>
</protein>
<dbReference type="VEuPathDB" id="FungiDB:SCODWIG_03310"/>
<evidence type="ECO:0000313" key="5">
    <source>
        <dbReference type="EMBL" id="SSD61549.1"/>
    </source>
</evidence>
<dbReference type="InterPro" id="IPR000271">
    <property type="entry name" value="Ribosomal_bL34"/>
</dbReference>
<dbReference type="EMBL" id="UFAJ01000755">
    <property type="protein sequence ID" value="SSD61549.1"/>
    <property type="molecule type" value="Genomic_DNA"/>
</dbReference>
<keyword evidence="2" id="KW-0689">Ribosomal protein</keyword>
<dbReference type="FunFam" id="1.10.287.3980:FF:000001">
    <property type="entry name" value="Mitochondrial ribosomal protein L34"/>
    <property type="match status" value="1"/>
</dbReference>
<evidence type="ECO:0000256" key="1">
    <source>
        <dbReference type="ARBA" id="ARBA00010111"/>
    </source>
</evidence>
<evidence type="ECO:0000256" key="3">
    <source>
        <dbReference type="ARBA" id="ARBA00023274"/>
    </source>
</evidence>
<dbReference type="GO" id="GO:0003735">
    <property type="term" value="F:structural constituent of ribosome"/>
    <property type="evidence" value="ECO:0007669"/>
    <property type="project" value="InterPro"/>
</dbReference>
<sequence>MSFITRNISKSVSLCKKTSQQTTSIFNINTTSRLFSTMLTTSTRSPIDHLQKMGSSVTIPETFTIGTSTSTFSSLLTNIGCLLGRRWKSRGNTFQPSTLKRKRRIGFLARCRSKTGQNILKRRKTKGRWYLTY</sequence>
<dbReference type="HAMAP" id="MF_00391">
    <property type="entry name" value="Ribosomal_bL34"/>
    <property type="match status" value="1"/>
</dbReference>
<name>A0A376BAE0_9ASCO</name>
<gene>
    <name evidence="5" type="ORF">SCODWIG_03310</name>
</gene>
<keyword evidence="6" id="KW-1185">Reference proteome</keyword>
<dbReference type="Pfam" id="PF00468">
    <property type="entry name" value="Ribosomal_L34"/>
    <property type="match status" value="1"/>
</dbReference>
<dbReference type="Gene3D" id="1.10.287.3980">
    <property type="match status" value="1"/>
</dbReference>
<dbReference type="PANTHER" id="PTHR14503">
    <property type="entry name" value="MITOCHONDRIAL RIBOSOMAL PROTEIN 34 FAMILY MEMBER"/>
    <property type="match status" value="1"/>
</dbReference>
<dbReference type="GO" id="GO:0005762">
    <property type="term" value="C:mitochondrial large ribosomal subunit"/>
    <property type="evidence" value="ECO:0007669"/>
    <property type="project" value="TreeGrafter"/>
</dbReference>